<dbReference type="InterPro" id="IPR011711">
    <property type="entry name" value="GntR_C"/>
</dbReference>
<name>A0A1M7BCC7_9RHOB</name>
<dbReference type="GO" id="GO:0003677">
    <property type="term" value="F:DNA binding"/>
    <property type="evidence" value="ECO:0007669"/>
    <property type="project" value="UniProtKB-KW"/>
</dbReference>
<dbReference type="CDD" id="cd07377">
    <property type="entry name" value="WHTH_GntR"/>
    <property type="match status" value="1"/>
</dbReference>
<organism evidence="5 6">
    <name type="scientific">Roseovarius pacificus</name>
    <dbReference type="NCBI Taxonomy" id="337701"/>
    <lineage>
        <taxon>Bacteria</taxon>
        <taxon>Pseudomonadati</taxon>
        <taxon>Pseudomonadota</taxon>
        <taxon>Alphaproteobacteria</taxon>
        <taxon>Rhodobacterales</taxon>
        <taxon>Roseobacteraceae</taxon>
        <taxon>Roseovarius</taxon>
    </lineage>
</organism>
<gene>
    <name evidence="5" type="ORF">SAMN05444398_103171</name>
</gene>
<dbReference type="InterPro" id="IPR000524">
    <property type="entry name" value="Tscrpt_reg_HTH_GntR"/>
</dbReference>
<reference evidence="5 6" key="1">
    <citation type="submission" date="2016-11" db="EMBL/GenBank/DDBJ databases">
        <authorList>
            <person name="Jaros S."/>
            <person name="Januszkiewicz K."/>
            <person name="Wedrychowicz H."/>
        </authorList>
    </citation>
    <scope>NUCLEOTIDE SEQUENCE [LARGE SCALE GENOMIC DNA]</scope>
    <source>
        <strain evidence="5 6">DSM 29589</strain>
    </source>
</reference>
<evidence type="ECO:0000256" key="1">
    <source>
        <dbReference type="ARBA" id="ARBA00023015"/>
    </source>
</evidence>
<keyword evidence="3" id="KW-0804">Transcription</keyword>
<dbReference type="PANTHER" id="PTHR43537">
    <property type="entry name" value="TRANSCRIPTIONAL REGULATOR, GNTR FAMILY"/>
    <property type="match status" value="1"/>
</dbReference>
<dbReference type="PROSITE" id="PS50949">
    <property type="entry name" value="HTH_GNTR"/>
    <property type="match status" value="1"/>
</dbReference>
<dbReference type="Proteomes" id="UP000183974">
    <property type="component" value="Unassembled WGS sequence"/>
</dbReference>
<dbReference type="GO" id="GO:0003700">
    <property type="term" value="F:DNA-binding transcription factor activity"/>
    <property type="evidence" value="ECO:0007669"/>
    <property type="project" value="InterPro"/>
</dbReference>
<dbReference type="SUPFAM" id="SSF48008">
    <property type="entry name" value="GntR ligand-binding domain-like"/>
    <property type="match status" value="1"/>
</dbReference>
<accession>A0A1M7BCC7</accession>
<evidence type="ECO:0000259" key="4">
    <source>
        <dbReference type="PROSITE" id="PS50949"/>
    </source>
</evidence>
<dbReference type="Pfam" id="PF07729">
    <property type="entry name" value="FCD"/>
    <property type="match status" value="1"/>
</dbReference>
<dbReference type="EMBL" id="FRBR01000003">
    <property type="protein sequence ID" value="SHL52584.1"/>
    <property type="molecule type" value="Genomic_DNA"/>
</dbReference>
<feature type="domain" description="HTH gntR-type" evidence="4">
    <location>
        <begin position="13"/>
        <end position="81"/>
    </location>
</feature>
<evidence type="ECO:0000313" key="5">
    <source>
        <dbReference type="EMBL" id="SHL52584.1"/>
    </source>
</evidence>
<dbReference type="RefSeq" id="WP_073034222.1">
    <property type="nucleotide sequence ID" value="NZ_BMLR01000003.1"/>
</dbReference>
<dbReference type="SMART" id="SM00345">
    <property type="entry name" value="HTH_GNTR"/>
    <property type="match status" value="1"/>
</dbReference>
<dbReference type="Gene3D" id="1.10.10.10">
    <property type="entry name" value="Winged helix-like DNA-binding domain superfamily/Winged helix DNA-binding domain"/>
    <property type="match status" value="1"/>
</dbReference>
<dbReference type="InterPro" id="IPR036388">
    <property type="entry name" value="WH-like_DNA-bd_sf"/>
</dbReference>
<dbReference type="InterPro" id="IPR008920">
    <property type="entry name" value="TF_FadR/GntR_C"/>
</dbReference>
<evidence type="ECO:0000256" key="2">
    <source>
        <dbReference type="ARBA" id="ARBA00023125"/>
    </source>
</evidence>
<dbReference type="Gene3D" id="1.20.120.530">
    <property type="entry name" value="GntR ligand-binding domain-like"/>
    <property type="match status" value="1"/>
</dbReference>
<dbReference type="STRING" id="337701.SAMN05444398_103171"/>
<evidence type="ECO:0000256" key="3">
    <source>
        <dbReference type="ARBA" id="ARBA00023163"/>
    </source>
</evidence>
<keyword evidence="1" id="KW-0805">Transcription regulation</keyword>
<dbReference type="PANTHER" id="PTHR43537:SF49">
    <property type="entry name" value="TRANSCRIPTIONAL REGULATORY PROTEIN"/>
    <property type="match status" value="1"/>
</dbReference>
<evidence type="ECO:0000313" key="6">
    <source>
        <dbReference type="Proteomes" id="UP000183974"/>
    </source>
</evidence>
<dbReference type="SUPFAM" id="SSF46785">
    <property type="entry name" value="Winged helix' DNA-binding domain"/>
    <property type="match status" value="1"/>
</dbReference>
<protein>
    <submittedName>
        <fullName evidence="5">Transcriptional regulator, GntR family</fullName>
    </submittedName>
</protein>
<keyword evidence="2" id="KW-0238">DNA-binding</keyword>
<keyword evidence="6" id="KW-1185">Reference proteome</keyword>
<dbReference type="Pfam" id="PF00392">
    <property type="entry name" value="GntR"/>
    <property type="match status" value="1"/>
</dbReference>
<sequence>MRARSVQNVRNSLSRSEQVYETLRQKIRSGELRAGMRLLEEELAASLGVSRTPVREALSRMQVKGMAELASGGLSVSVLTRPQIMEVYAMREILEGAAARFAAENATASDIAAIKHFHNRFLEYDGDSGDWARLNRMFHDAIYDAARNRYQKRMLDELNDTLALLPDTTFSVKGRADTAKQEHSAIVKAIENRNPDAAEKAARQHMQSSLNARLHLIFDE</sequence>
<proteinExistence type="predicted"/>
<dbReference type="SMART" id="SM00895">
    <property type="entry name" value="FCD"/>
    <property type="match status" value="1"/>
</dbReference>
<dbReference type="AlphaFoldDB" id="A0A1M7BCC7"/>
<dbReference type="InterPro" id="IPR036390">
    <property type="entry name" value="WH_DNA-bd_sf"/>
</dbReference>